<gene>
    <name evidence="1" type="ORF">ACT75_08755</name>
    <name evidence="2" type="ORF">FXB79_03060</name>
</gene>
<dbReference type="EMBL" id="CP012959">
    <property type="protein sequence ID" value="AMQ94599.1"/>
    <property type="molecule type" value="Genomic_DNA"/>
</dbReference>
<evidence type="ECO:0000313" key="1">
    <source>
        <dbReference type="EMBL" id="AMQ94599.1"/>
    </source>
</evidence>
<organism evidence="2 4">
    <name type="scientific">Aggregatibacter actinomycetemcomitans</name>
    <name type="common">Actinobacillus actinomycetemcomitans</name>
    <name type="synonym">Haemophilus actinomycetemcomitans</name>
    <dbReference type="NCBI Taxonomy" id="714"/>
    <lineage>
        <taxon>Bacteria</taxon>
        <taxon>Pseudomonadati</taxon>
        <taxon>Pseudomonadota</taxon>
        <taxon>Gammaproteobacteria</taxon>
        <taxon>Pasteurellales</taxon>
        <taxon>Pasteurellaceae</taxon>
        <taxon>Aggregatibacter</taxon>
    </lineage>
</organism>
<protein>
    <submittedName>
        <fullName evidence="2">Uncharacterized protein</fullName>
    </submittedName>
</protein>
<evidence type="ECO:0000313" key="3">
    <source>
        <dbReference type="Proteomes" id="UP000072236"/>
    </source>
</evidence>
<dbReference type="OrthoDB" id="9908079at2"/>
<dbReference type="EMBL" id="VSED01000005">
    <property type="protein sequence ID" value="TYA39474.1"/>
    <property type="molecule type" value="Genomic_DNA"/>
</dbReference>
<evidence type="ECO:0000313" key="4">
    <source>
        <dbReference type="Proteomes" id="UP000323012"/>
    </source>
</evidence>
<sequence>MANKYMLEVLPNDGGFRGLIIDTKTKIVERRTRIQKTKTDAFNALSELVEAFLTSYPKADILGVSMINQETAISACMVRGLFEG</sequence>
<reference evidence="2 4" key="2">
    <citation type="submission" date="2019-08" db="EMBL/GenBank/DDBJ databases">
        <title>Whole genome sequencing of Aggregatibacter actinomycetemcomitans cultured from blood stream infections in Denmark reveals a novel phylogenetic lineage expressing serotype a membrane O polysaccharide.</title>
        <authorList>
            <person name="Nedergaard S."/>
            <person name="Kobel C.M."/>
            <person name="Nielsen M.B."/>
            <person name="Moeller R.T."/>
            <person name="Jensen A.B."/>
            <person name="Noerskov-Lauritsen N."/>
        </authorList>
    </citation>
    <scope>NUCLEOTIDE SEQUENCE [LARGE SCALE GENOMIC DNA]</scope>
    <source>
        <strain evidence="2 4">PN_563</strain>
    </source>
</reference>
<evidence type="ECO:0000313" key="2">
    <source>
        <dbReference type="EMBL" id="TYA39474.1"/>
    </source>
</evidence>
<accession>A0A5D0EJ55</accession>
<name>A0A5D0EJ55_AGGAC</name>
<dbReference type="Proteomes" id="UP000072236">
    <property type="component" value="Chromosome"/>
</dbReference>
<reference evidence="1 3" key="1">
    <citation type="submission" date="2015-10" db="EMBL/GenBank/DDBJ databases">
        <title>Tn-seq of a polymicrobial infection.</title>
        <authorList>
            <person name="Stacy A."/>
            <person name="Rumbaugh K.P."/>
            <person name="Whiteley M."/>
        </authorList>
    </citation>
    <scope>NUCLEOTIDE SEQUENCE [LARGE SCALE GENOMIC DNA]</scope>
    <source>
        <strain evidence="1 3">624</strain>
    </source>
</reference>
<proteinExistence type="predicted"/>
<dbReference type="KEGG" id="aact:ACT75_08755"/>
<dbReference type="RefSeq" id="WP_015971217.1">
    <property type="nucleotide sequence ID" value="NZ_JABJZE010000010.1"/>
</dbReference>
<dbReference type="Proteomes" id="UP000323012">
    <property type="component" value="Unassembled WGS sequence"/>
</dbReference>
<dbReference type="AlphaFoldDB" id="A0A5D0EJ55"/>